<comment type="caution">
    <text evidence="2">The sequence shown here is derived from an EMBL/GenBank/DDBJ whole genome shotgun (WGS) entry which is preliminary data.</text>
</comment>
<dbReference type="InterPro" id="IPR015947">
    <property type="entry name" value="PUA-like_sf"/>
</dbReference>
<evidence type="ECO:0008006" key="4">
    <source>
        <dbReference type="Google" id="ProtNLM"/>
    </source>
</evidence>
<evidence type="ECO:0000313" key="2">
    <source>
        <dbReference type="EMBL" id="OUI79634.1"/>
    </source>
</evidence>
<accession>A0A251ZYA1</accession>
<evidence type="ECO:0000313" key="3">
    <source>
        <dbReference type="Proteomes" id="UP000194639"/>
    </source>
</evidence>
<name>A0A251ZYA1_9PROT</name>
<sequence length="209" mass="23854">MSEIIELLKQKHSTPTELVSMTIRVPAELAAQIDGLADYLEISRNETVLKLITPELKKVENEIENLKTEEDEDIEDEIVGSGKNKFYLLNTNKAHYVSDHNRMVANGIAEAYSNPWKHYIDKIKEGDIVFLYENGRGIVAYGEGSGETKTGHRNNDPSQDECHYQKLRNYTVLKTPIKASEIRKLLGKKIPFLRTMIPLKDGKKILDRK</sequence>
<reference evidence="2 3" key="1">
    <citation type="submission" date="2014-06" db="EMBL/GenBank/DDBJ databases">
        <authorList>
            <person name="Ju J."/>
            <person name="Zhang J."/>
        </authorList>
    </citation>
    <scope>NUCLEOTIDE SEQUENCE [LARGE SCALE GENOMIC DNA]</scope>
    <source>
        <strain evidence="2">DmW_045</strain>
    </source>
</reference>
<dbReference type="AlphaFoldDB" id="A0A251ZYA1"/>
<dbReference type="SUPFAM" id="SSF88697">
    <property type="entry name" value="PUA domain-like"/>
    <property type="match status" value="1"/>
</dbReference>
<gene>
    <name evidence="2" type="ORF">HK12_12975</name>
</gene>
<keyword evidence="1" id="KW-0175">Coiled coil</keyword>
<dbReference type="Proteomes" id="UP000194639">
    <property type="component" value="Unassembled WGS sequence"/>
</dbReference>
<protein>
    <recommendedName>
        <fullName evidence="4">EVE domain-containing protein</fullName>
    </recommendedName>
</protein>
<feature type="coiled-coil region" evidence="1">
    <location>
        <begin position="49"/>
        <end position="76"/>
    </location>
</feature>
<evidence type="ECO:0000256" key="1">
    <source>
        <dbReference type="SAM" id="Coils"/>
    </source>
</evidence>
<proteinExistence type="predicted"/>
<dbReference type="EMBL" id="JOMO01000062">
    <property type="protein sequence ID" value="OUI79634.1"/>
    <property type="molecule type" value="Genomic_DNA"/>
</dbReference>
<organism evidence="2 3">
    <name type="scientific">Acetobacter orientalis</name>
    <dbReference type="NCBI Taxonomy" id="146474"/>
    <lineage>
        <taxon>Bacteria</taxon>
        <taxon>Pseudomonadati</taxon>
        <taxon>Pseudomonadota</taxon>
        <taxon>Alphaproteobacteria</taxon>
        <taxon>Acetobacterales</taxon>
        <taxon>Acetobacteraceae</taxon>
        <taxon>Acetobacter</taxon>
    </lineage>
</organism>